<dbReference type="OrthoDB" id="3297477at2"/>
<dbReference type="Proteomes" id="UP000198662">
    <property type="component" value="Unassembled WGS sequence"/>
</dbReference>
<name>A0A1G9GSA1_9ACTN</name>
<feature type="transmembrane region" description="Helical" evidence="1">
    <location>
        <begin position="169"/>
        <end position="187"/>
    </location>
</feature>
<keyword evidence="1" id="KW-0812">Transmembrane</keyword>
<protein>
    <submittedName>
        <fullName evidence="2">ABC-2 family transporter protein</fullName>
    </submittedName>
</protein>
<keyword evidence="3" id="KW-1185">Reference proteome</keyword>
<keyword evidence="1" id="KW-1133">Transmembrane helix</keyword>
<feature type="transmembrane region" description="Helical" evidence="1">
    <location>
        <begin position="143"/>
        <end position="162"/>
    </location>
</feature>
<gene>
    <name evidence="2" type="ORF">SAMN05216298_2390</name>
</gene>
<feature type="transmembrane region" description="Helical" evidence="1">
    <location>
        <begin position="56"/>
        <end position="77"/>
    </location>
</feature>
<evidence type="ECO:0000313" key="2">
    <source>
        <dbReference type="EMBL" id="SDL03494.1"/>
    </source>
</evidence>
<dbReference type="RefSeq" id="WP_091048453.1">
    <property type="nucleotide sequence ID" value="NZ_FNGF01000003.1"/>
</dbReference>
<accession>A0A1G9GSA1</accession>
<dbReference type="AlphaFoldDB" id="A0A1G9GSA1"/>
<dbReference type="Pfam" id="PF12730">
    <property type="entry name" value="ABC2_membrane_4"/>
    <property type="match status" value="1"/>
</dbReference>
<sequence length="251" mass="26290">MSALGAAAAAEWVKVRSVRSTPIMLAAFAVVGVGLGWVVAGSFADAAREQDSLAAGFFSLLLGQLVLITFAVQFAGAEFSTGTVRVSLAAVPSRGRFFAAKMLVTGLVVAGAAVVVEVATFFTAQSRLGERAAPFMEWETVEALLGGWIHLTLLSLFAAGVAVMVRSTVVALSVLLPILFLSSQGLGNVDAIRPVAQYLPDQVGMVVMHLTVPGDPQFGRDYGPWEGIGILVLWTAAALVGGWIAMRRRDA</sequence>
<reference evidence="3" key="1">
    <citation type="submission" date="2016-10" db="EMBL/GenBank/DDBJ databases">
        <authorList>
            <person name="Varghese N."/>
            <person name="Submissions S."/>
        </authorList>
    </citation>
    <scope>NUCLEOTIDE SEQUENCE [LARGE SCALE GENOMIC DNA]</scope>
    <source>
        <strain evidence="3">CGMCC 4.3147</strain>
    </source>
</reference>
<evidence type="ECO:0000313" key="3">
    <source>
        <dbReference type="Proteomes" id="UP000198662"/>
    </source>
</evidence>
<proteinExistence type="predicted"/>
<keyword evidence="1" id="KW-0472">Membrane</keyword>
<dbReference type="EMBL" id="FNGF01000003">
    <property type="protein sequence ID" value="SDL03494.1"/>
    <property type="molecule type" value="Genomic_DNA"/>
</dbReference>
<organism evidence="2 3">
    <name type="scientific">Glycomyces sambucus</name>
    <dbReference type="NCBI Taxonomy" id="380244"/>
    <lineage>
        <taxon>Bacteria</taxon>
        <taxon>Bacillati</taxon>
        <taxon>Actinomycetota</taxon>
        <taxon>Actinomycetes</taxon>
        <taxon>Glycomycetales</taxon>
        <taxon>Glycomycetaceae</taxon>
        <taxon>Glycomyces</taxon>
    </lineage>
</organism>
<dbReference type="STRING" id="380244.SAMN05216298_2390"/>
<evidence type="ECO:0000256" key="1">
    <source>
        <dbReference type="SAM" id="Phobius"/>
    </source>
</evidence>
<feature type="transmembrane region" description="Helical" evidence="1">
    <location>
        <begin position="23"/>
        <end position="44"/>
    </location>
</feature>
<feature type="transmembrane region" description="Helical" evidence="1">
    <location>
        <begin position="98"/>
        <end position="123"/>
    </location>
</feature>
<feature type="transmembrane region" description="Helical" evidence="1">
    <location>
        <begin position="228"/>
        <end position="246"/>
    </location>
</feature>